<proteinExistence type="predicted"/>
<evidence type="ECO:0000256" key="2">
    <source>
        <dbReference type="SAM" id="Phobius"/>
    </source>
</evidence>
<evidence type="ECO:0000313" key="4">
    <source>
        <dbReference type="Proteomes" id="UP000487350"/>
    </source>
</evidence>
<keyword evidence="2" id="KW-1133">Transmembrane helix</keyword>
<protein>
    <submittedName>
        <fullName evidence="3">Uncharacterized protein</fullName>
    </submittedName>
</protein>
<dbReference type="EMBL" id="WJBU01000001">
    <property type="protein sequence ID" value="MRD45848.1"/>
    <property type="molecule type" value="Genomic_DNA"/>
</dbReference>
<feature type="compositionally biased region" description="Polar residues" evidence="1">
    <location>
        <begin position="1"/>
        <end position="26"/>
    </location>
</feature>
<feature type="transmembrane region" description="Helical" evidence="2">
    <location>
        <begin position="191"/>
        <end position="211"/>
    </location>
</feature>
<dbReference type="Proteomes" id="UP000487350">
    <property type="component" value="Unassembled WGS sequence"/>
</dbReference>
<evidence type="ECO:0000313" key="3">
    <source>
        <dbReference type="EMBL" id="MRD45848.1"/>
    </source>
</evidence>
<accession>A0A844AU19</accession>
<comment type="caution">
    <text evidence="3">The sequence shown here is derived from an EMBL/GenBank/DDBJ whole genome shotgun (WGS) entry which is preliminary data.</text>
</comment>
<organism evidence="3 4">
    <name type="scientific">Caenimonas koreensis DSM 17982</name>
    <dbReference type="NCBI Taxonomy" id="1121255"/>
    <lineage>
        <taxon>Bacteria</taxon>
        <taxon>Pseudomonadati</taxon>
        <taxon>Pseudomonadota</taxon>
        <taxon>Betaproteobacteria</taxon>
        <taxon>Burkholderiales</taxon>
        <taxon>Comamonadaceae</taxon>
        <taxon>Caenimonas</taxon>
    </lineage>
</organism>
<keyword evidence="4" id="KW-1185">Reference proteome</keyword>
<dbReference type="AlphaFoldDB" id="A0A844AU19"/>
<evidence type="ECO:0000256" key="1">
    <source>
        <dbReference type="SAM" id="MobiDB-lite"/>
    </source>
</evidence>
<sequence>MLSRTNRTQQASSPANVTQGSGSHVDSSQRHAGGHWLKLDVAEQTEPPQQLPPLPLSAADPHERLEDAGVTVGIHATHAHGPLTDVWTHLDPHLQRYCTQFLSIGDLGRLAQSMRANRALVQSIPGFVELADTAQIPGFDLQDRLVLCCDRARLGQRMFVTGFTFLLAGCATMFVALVTTIDSKADQPPPVGLFLGAGGGILLGLACIPLGHRMTYALNEAGQRINDRLRVARRQAREQHRILRAAFEQRGAQTATSNRTHDDPFESSVHMHVPGAVTR</sequence>
<name>A0A844AU19_9BURK</name>
<dbReference type="RefSeq" id="WP_153583193.1">
    <property type="nucleotide sequence ID" value="NZ_WJBU01000001.1"/>
</dbReference>
<keyword evidence="2" id="KW-0812">Transmembrane</keyword>
<gene>
    <name evidence="3" type="ORF">GHT07_01045</name>
</gene>
<reference evidence="3 4" key="1">
    <citation type="submission" date="2019-11" db="EMBL/GenBank/DDBJ databases">
        <title>Caenimonas koreensis gen. nov., sp. nov., isolated from activated sludge.</title>
        <authorList>
            <person name="Seung H.R."/>
        </authorList>
    </citation>
    <scope>NUCLEOTIDE SEQUENCE [LARGE SCALE GENOMIC DNA]</scope>
    <source>
        <strain evidence="3 4">EMB320</strain>
    </source>
</reference>
<feature type="region of interest" description="Disordered" evidence="1">
    <location>
        <begin position="247"/>
        <end position="279"/>
    </location>
</feature>
<keyword evidence="2" id="KW-0472">Membrane</keyword>
<feature type="region of interest" description="Disordered" evidence="1">
    <location>
        <begin position="1"/>
        <end position="32"/>
    </location>
</feature>
<feature type="transmembrane region" description="Helical" evidence="2">
    <location>
        <begin position="159"/>
        <end position="179"/>
    </location>
</feature>